<dbReference type="PANTHER" id="PTHR10683">
    <property type="entry name" value="TRANSALDOLASE"/>
    <property type="match status" value="1"/>
</dbReference>
<dbReference type="InterPro" id="IPR013785">
    <property type="entry name" value="Aldolase_TIM"/>
</dbReference>
<dbReference type="Gene3D" id="3.20.20.70">
    <property type="entry name" value="Aldolase class I"/>
    <property type="match status" value="1"/>
</dbReference>
<keyword evidence="1" id="KW-0704">Schiff base</keyword>
<organism evidence="3 4">
    <name type="scientific">Pseudovirgaria hyperparasitica</name>
    <dbReference type="NCBI Taxonomy" id="470096"/>
    <lineage>
        <taxon>Eukaryota</taxon>
        <taxon>Fungi</taxon>
        <taxon>Dikarya</taxon>
        <taxon>Ascomycota</taxon>
        <taxon>Pezizomycotina</taxon>
        <taxon>Dothideomycetes</taxon>
        <taxon>Dothideomycetes incertae sedis</taxon>
        <taxon>Acrospermales</taxon>
        <taxon>Acrospermaceae</taxon>
        <taxon>Pseudovirgaria</taxon>
    </lineage>
</organism>
<comment type="function">
    <text evidence="2">Catalyzes the rate-limiting step of the non-oxidative phase in the pentose phosphate pathway. Catalyzes the reversible conversion of sedheptulose-7-phosphate and D-glyceraldehyde 3-phosphate into erythrose-4-phosphate and beta-D-fructose 6-phosphate.</text>
</comment>
<dbReference type="EC" id="2.2.1.2" evidence="2"/>
<comment type="pathway">
    <text evidence="2">Carbohydrate degradation; pentose phosphate pathway; D-glyceraldehyde 3-phosphate and beta-D-fructose 6-phosphate from D-ribose 5-phosphate and D-xylulose 5-phosphate (non-oxidative stage): step 2/3.</text>
</comment>
<sequence length="343" mass="38001">MKPQSLLDYLRERSQVSSDTLDAQIVESLGPFVDNTSNQAIAYGELAKAKHADLLRDAAATAQKFKDSSELQLTDVSIAELAIEIATIRLCLLIVPHVTNCVHVQVNPIHSYSTAQIIINAERIISLFSLIAPDFSPSRVCIKVPSTWEGLRACEVLEQQGINTLATTLFCMEQAVLAGKSGCTYIAPYVNELKVHFEVGYIDPSPNFQLCVEAQKFYAKEKMKTKVLAASLTSVKECAQLSGIDCITIAPALLDGLNGTDVEVLEKEGGEEYASYFNESGTKVDGNVDSFGMDYWSNITEEKQWRQSFKQRNDGRELIKLEEAISIFRNEQAKLEDLVAQYI</sequence>
<accession>A0A6A6W4Y0</accession>
<dbReference type="EMBL" id="ML996576">
    <property type="protein sequence ID" value="KAF2756111.1"/>
    <property type="molecule type" value="Genomic_DNA"/>
</dbReference>
<dbReference type="GO" id="GO:0009052">
    <property type="term" value="P:pentose-phosphate shunt, non-oxidative branch"/>
    <property type="evidence" value="ECO:0007669"/>
    <property type="project" value="TreeGrafter"/>
</dbReference>
<dbReference type="GO" id="GO:0005975">
    <property type="term" value="P:carbohydrate metabolic process"/>
    <property type="evidence" value="ECO:0007669"/>
    <property type="project" value="InterPro"/>
</dbReference>
<protein>
    <recommendedName>
        <fullName evidence="2">Transaldolase</fullName>
        <ecNumber evidence="2">2.2.1.2</ecNumber>
    </recommendedName>
</protein>
<dbReference type="PROSITE" id="PS00958">
    <property type="entry name" value="TRANSALDOLASE_2"/>
    <property type="match status" value="1"/>
</dbReference>
<evidence type="ECO:0000256" key="2">
    <source>
        <dbReference type="RuleBase" id="RU000501"/>
    </source>
</evidence>
<evidence type="ECO:0000313" key="4">
    <source>
        <dbReference type="Proteomes" id="UP000799437"/>
    </source>
</evidence>
<reference evidence="3" key="1">
    <citation type="journal article" date="2020" name="Stud. Mycol.">
        <title>101 Dothideomycetes genomes: a test case for predicting lifestyles and emergence of pathogens.</title>
        <authorList>
            <person name="Haridas S."/>
            <person name="Albert R."/>
            <person name="Binder M."/>
            <person name="Bloem J."/>
            <person name="Labutti K."/>
            <person name="Salamov A."/>
            <person name="Andreopoulos B."/>
            <person name="Baker S."/>
            <person name="Barry K."/>
            <person name="Bills G."/>
            <person name="Bluhm B."/>
            <person name="Cannon C."/>
            <person name="Castanera R."/>
            <person name="Culley D."/>
            <person name="Daum C."/>
            <person name="Ezra D."/>
            <person name="Gonzalez J."/>
            <person name="Henrissat B."/>
            <person name="Kuo A."/>
            <person name="Liang C."/>
            <person name="Lipzen A."/>
            <person name="Lutzoni F."/>
            <person name="Magnuson J."/>
            <person name="Mondo S."/>
            <person name="Nolan M."/>
            <person name="Ohm R."/>
            <person name="Pangilinan J."/>
            <person name="Park H.-J."/>
            <person name="Ramirez L."/>
            <person name="Alfaro M."/>
            <person name="Sun H."/>
            <person name="Tritt A."/>
            <person name="Yoshinaga Y."/>
            <person name="Zwiers L.-H."/>
            <person name="Turgeon B."/>
            <person name="Goodwin S."/>
            <person name="Spatafora J."/>
            <person name="Crous P."/>
            <person name="Grigoriev I."/>
        </authorList>
    </citation>
    <scope>NUCLEOTIDE SEQUENCE</scope>
    <source>
        <strain evidence="3">CBS 121739</strain>
    </source>
</reference>
<evidence type="ECO:0000256" key="1">
    <source>
        <dbReference type="ARBA" id="ARBA00023270"/>
    </source>
</evidence>
<dbReference type="OrthoDB" id="1711136at2759"/>
<keyword evidence="2" id="KW-0570">Pentose shunt</keyword>
<dbReference type="AlphaFoldDB" id="A0A6A6W4Y0"/>
<dbReference type="Pfam" id="PF00923">
    <property type="entry name" value="TAL_FSA"/>
    <property type="match status" value="1"/>
</dbReference>
<dbReference type="SUPFAM" id="SSF51569">
    <property type="entry name" value="Aldolase"/>
    <property type="match status" value="1"/>
</dbReference>
<keyword evidence="2" id="KW-0808">Transferase</keyword>
<dbReference type="GO" id="GO:0004801">
    <property type="term" value="F:transaldolase activity"/>
    <property type="evidence" value="ECO:0007669"/>
    <property type="project" value="UniProtKB-EC"/>
</dbReference>
<dbReference type="PANTHER" id="PTHR10683:SF34">
    <property type="entry name" value="TRANSALDOLASE"/>
    <property type="match status" value="1"/>
</dbReference>
<dbReference type="InterPro" id="IPR001585">
    <property type="entry name" value="TAL/FSA"/>
</dbReference>
<gene>
    <name evidence="3" type="ORF">EJ05DRAFT_512666</name>
</gene>
<dbReference type="Proteomes" id="UP000799437">
    <property type="component" value="Unassembled WGS sequence"/>
</dbReference>
<dbReference type="InterPro" id="IPR018225">
    <property type="entry name" value="Transaldolase_AS"/>
</dbReference>
<evidence type="ECO:0000313" key="3">
    <source>
        <dbReference type="EMBL" id="KAF2756111.1"/>
    </source>
</evidence>
<dbReference type="GeneID" id="54489412"/>
<name>A0A6A6W4Y0_9PEZI</name>
<dbReference type="RefSeq" id="XP_033598562.1">
    <property type="nucleotide sequence ID" value="XM_033748358.1"/>
</dbReference>
<comment type="catalytic activity">
    <reaction evidence="2">
        <text>D-sedoheptulose 7-phosphate + D-glyceraldehyde 3-phosphate = D-erythrose 4-phosphate + beta-D-fructose 6-phosphate</text>
        <dbReference type="Rhea" id="RHEA:17053"/>
        <dbReference type="ChEBI" id="CHEBI:16897"/>
        <dbReference type="ChEBI" id="CHEBI:57483"/>
        <dbReference type="ChEBI" id="CHEBI:57634"/>
        <dbReference type="ChEBI" id="CHEBI:59776"/>
        <dbReference type="EC" id="2.2.1.2"/>
    </reaction>
</comment>
<keyword evidence="4" id="KW-1185">Reference proteome</keyword>
<dbReference type="UniPathway" id="UPA00115">
    <property type="reaction ID" value="UER00414"/>
</dbReference>
<proteinExistence type="predicted"/>